<organism evidence="1 2">
    <name type="scientific">Corallincola spongiicola</name>
    <dbReference type="NCBI Taxonomy" id="2520508"/>
    <lineage>
        <taxon>Bacteria</taxon>
        <taxon>Pseudomonadati</taxon>
        <taxon>Pseudomonadota</taxon>
        <taxon>Gammaproteobacteria</taxon>
        <taxon>Alteromonadales</taxon>
        <taxon>Psychromonadaceae</taxon>
        <taxon>Corallincola</taxon>
    </lineage>
</organism>
<dbReference type="SUPFAM" id="SSF56935">
    <property type="entry name" value="Porins"/>
    <property type="match status" value="1"/>
</dbReference>
<gene>
    <name evidence="1" type="ORF">EXY25_12225</name>
</gene>
<keyword evidence="2" id="KW-1185">Reference proteome</keyword>
<protein>
    <submittedName>
        <fullName evidence="1">DUF3570 domain-containing protein</fullName>
    </submittedName>
</protein>
<accession>A0ABY1WN39</accession>
<reference evidence="2" key="1">
    <citation type="submission" date="2019-02" db="EMBL/GenBank/DDBJ databases">
        <title>Draft genome sequence of Muricauda sp. 176CP4-71.</title>
        <authorList>
            <person name="Park J.-S."/>
        </authorList>
    </citation>
    <scope>NUCLEOTIDE SEQUENCE [LARGE SCALE GENOMIC DNA]</scope>
    <source>
        <strain evidence="2">176GS2-150</strain>
    </source>
</reference>
<evidence type="ECO:0000313" key="2">
    <source>
        <dbReference type="Proteomes" id="UP000292544"/>
    </source>
</evidence>
<dbReference type="Pfam" id="PF12094">
    <property type="entry name" value="DUF3570"/>
    <property type="match status" value="1"/>
</dbReference>
<dbReference type="EMBL" id="SHLY01000004">
    <property type="protein sequence ID" value="TAA44974.1"/>
    <property type="molecule type" value="Genomic_DNA"/>
</dbReference>
<sequence>MAVVEVVVVVTNLRTLLALCLWLPLFVQAAVLPEDRADVLYHRYEGGGMTIDGPAVLVRKSVSEKVSLSGYYYADAVSAASIDVVTTASPYTEDRDEYSFGVDYLHGKSTMSLAYSNSDESDYTANTLSFGISQDMFGDLTTVSLGYAYGWDDVGKNGEADFDEEIDRRSYSLGLTQVLTADWVVAFNFQAITDEGFLNNPYRSVRYVDPTVAQGYSYQAEVYPHTRTSVAAGISTKYYLPYRAALGFEARYFDDDWEIQAYNVGADYTHPIGDDWVVTTRVRYYSQSEAEFYSDLFPYKDAQNYMARDKELSDFTSITVGAGVTYRLPLSGYTDSFTGSATLEWDHIEFDYNNFRDARETGVGAGEEGLYSFGADVVRAFISVYY</sequence>
<comment type="caution">
    <text evidence="1">The sequence shown here is derived from an EMBL/GenBank/DDBJ whole genome shotgun (WGS) entry which is preliminary data.</text>
</comment>
<evidence type="ECO:0000313" key="1">
    <source>
        <dbReference type="EMBL" id="TAA44974.1"/>
    </source>
</evidence>
<proteinExistence type="predicted"/>
<dbReference type="InterPro" id="IPR021953">
    <property type="entry name" value="DUF3570"/>
</dbReference>
<dbReference type="Proteomes" id="UP000292544">
    <property type="component" value="Unassembled WGS sequence"/>
</dbReference>
<name>A0ABY1WN39_9GAMM</name>
<dbReference type="RefSeq" id="WP_130566992.1">
    <property type="nucleotide sequence ID" value="NZ_SHLY01000004.1"/>
</dbReference>